<dbReference type="InterPro" id="IPR011330">
    <property type="entry name" value="Glyco_hydro/deAcase_b/a-brl"/>
</dbReference>
<evidence type="ECO:0000313" key="3">
    <source>
        <dbReference type="Proteomes" id="UP000630923"/>
    </source>
</evidence>
<dbReference type="Gene3D" id="3.20.20.370">
    <property type="entry name" value="Glycoside hydrolase/deacetylase"/>
    <property type="match status" value="1"/>
</dbReference>
<sequence>MRNSLNSVLIAWAISLILLFGGILAVEYSYDPDAYKEPIAAAGEVDTEGNQNTQAGNNTADISAPESPIKLDRNMAILEEAAYGLLPRQARTGMTPLEYYAAKHPADTNMPRIAILMTEMGMRARTTERAISSLPTAVGFAFSPYGRDLENWGIQSRQNGHESFLMIPMEPVNGSQNDAGPLALLTNKNARENIGLLKTSLGKMTGYVGVINHMGSKFTANTDSIRPILDEVKRRGLMFVDSRSSRYSRAATIAQSINLPVAINNGYIDEIPSEADILNSLTDLENRARTLGAALGLARPYPISMDTVSKWAETLEQKGFQLVPVTALADRQPVR</sequence>
<dbReference type="CDD" id="cd10936">
    <property type="entry name" value="CE4_DAC2"/>
    <property type="match status" value="1"/>
</dbReference>
<organism evidence="2 3">
    <name type="scientific">Kordiimonas sediminis</name>
    <dbReference type="NCBI Taxonomy" id="1735581"/>
    <lineage>
        <taxon>Bacteria</taxon>
        <taxon>Pseudomonadati</taxon>
        <taxon>Pseudomonadota</taxon>
        <taxon>Alphaproteobacteria</taxon>
        <taxon>Kordiimonadales</taxon>
        <taxon>Kordiimonadaceae</taxon>
        <taxon>Kordiimonas</taxon>
    </lineage>
</organism>
<dbReference type="PANTHER" id="PTHR30105:SF2">
    <property type="entry name" value="DIVERGENT POLYSACCHARIDE DEACETYLASE SUPERFAMILY"/>
    <property type="match status" value="1"/>
</dbReference>
<dbReference type="EMBL" id="BNCI01000001">
    <property type="protein sequence ID" value="GHF20400.1"/>
    <property type="molecule type" value="Genomic_DNA"/>
</dbReference>
<dbReference type="AlphaFoldDB" id="A0A919AR39"/>
<evidence type="ECO:0008006" key="4">
    <source>
        <dbReference type="Google" id="ProtNLM"/>
    </source>
</evidence>
<dbReference type="Proteomes" id="UP000630923">
    <property type="component" value="Unassembled WGS sequence"/>
</dbReference>
<dbReference type="Pfam" id="PF04748">
    <property type="entry name" value="Polysacc_deac_2"/>
    <property type="match status" value="1"/>
</dbReference>
<gene>
    <name evidence="2" type="ORF">GCM10017044_14070</name>
</gene>
<reference evidence="2" key="1">
    <citation type="journal article" date="2014" name="Int. J. Syst. Evol. Microbiol.">
        <title>Complete genome sequence of Corynebacterium casei LMG S-19264T (=DSM 44701T), isolated from a smear-ripened cheese.</title>
        <authorList>
            <consortium name="US DOE Joint Genome Institute (JGI-PGF)"/>
            <person name="Walter F."/>
            <person name="Albersmeier A."/>
            <person name="Kalinowski J."/>
            <person name="Ruckert C."/>
        </authorList>
    </citation>
    <scope>NUCLEOTIDE SEQUENCE</scope>
    <source>
        <strain evidence="2">KCTC 42590</strain>
    </source>
</reference>
<feature type="compositionally biased region" description="Polar residues" evidence="1">
    <location>
        <begin position="48"/>
        <end position="61"/>
    </location>
</feature>
<dbReference type="SUPFAM" id="SSF88713">
    <property type="entry name" value="Glycoside hydrolase/deacetylase"/>
    <property type="match status" value="1"/>
</dbReference>
<proteinExistence type="predicted"/>
<accession>A0A919AR39</accession>
<dbReference type="GO" id="GO:0005975">
    <property type="term" value="P:carbohydrate metabolic process"/>
    <property type="evidence" value="ECO:0007669"/>
    <property type="project" value="InterPro"/>
</dbReference>
<comment type="caution">
    <text evidence="2">The sequence shown here is derived from an EMBL/GenBank/DDBJ whole genome shotgun (WGS) entry which is preliminary data.</text>
</comment>
<dbReference type="PANTHER" id="PTHR30105">
    <property type="entry name" value="UNCHARACTERIZED YIBQ-RELATED"/>
    <property type="match status" value="1"/>
</dbReference>
<dbReference type="InterPro" id="IPR006837">
    <property type="entry name" value="Divergent_DAC"/>
</dbReference>
<protein>
    <recommendedName>
        <fullName evidence="4">Divergent polysaccharide deacetylase family protein</fullName>
    </recommendedName>
</protein>
<dbReference type="RefSeq" id="WP_191251231.1">
    <property type="nucleotide sequence ID" value="NZ_BNCI01000001.1"/>
</dbReference>
<keyword evidence="3" id="KW-1185">Reference proteome</keyword>
<evidence type="ECO:0000256" key="1">
    <source>
        <dbReference type="SAM" id="MobiDB-lite"/>
    </source>
</evidence>
<name>A0A919AR39_9PROT</name>
<feature type="region of interest" description="Disordered" evidence="1">
    <location>
        <begin position="46"/>
        <end position="65"/>
    </location>
</feature>
<evidence type="ECO:0000313" key="2">
    <source>
        <dbReference type="EMBL" id="GHF20400.1"/>
    </source>
</evidence>
<reference evidence="2" key="2">
    <citation type="submission" date="2020-09" db="EMBL/GenBank/DDBJ databases">
        <authorList>
            <person name="Sun Q."/>
            <person name="Kim S."/>
        </authorList>
    </citation>
    <scope>NUCLEOTIDE SEQUENCE</scope>
    <source>
        <strain evidence="2">KCTC 42590</strain>
    </source>
</reference>